<dbReference type="SUPFAM" id="SSF53067">
    <property type="entry name" value="Actin-like ATPase domain"/>
    <property type="match status" value="1"/>
</dbReference>
<dbReference type="InterPro" id="IPR043129">
    <property type="entry name" value="ATPase_NBD"/>
</dbReference>
<name>X0XDW5_9ZZZZ</name>
<dbReference type="InterPro" id="IPR018483">
    <property type="entry name" value="Carb_kinase_FGGY_CS"/>
</dbReference>
<sequence>LRYIRDNFSQLEVETERALGISSYDLLNLQAAKVPVGSDGLVILPFLMGERTPIWDTQARGVIFGLSLTHTKGHLVRAMMEAVAYALYDSYRLIKQAGLKINYPIVLNEGGAVSDLWRQIITDVFDAPTVLVKRRTGAPFGDAILAGVVTGVLPDFSVAKQWVEYIDRMEPVQENHYQYMEYFSLYKQIYEHVKEDYVTLAHLRDGI</sequence>
<dbReference type="Gene3D" id="3.30.420.40">
    <property type="match status" value="1"/>
</dbReference>
<organism evidence="4">
    <name type="scientific">marine sediment metagenome</name>
    <dbReference type="NCBI Taxonomy" id="412755"/>
    <lineage>
        <taxon>unclassified sequences</taxon>
        <taxon>metagenomes</taxon>
        <taxon>ecological metagenomes</taxon>
    </lineage>
</organism>
<dbReference type="InterPro" id="IPR050406">
    <property type="entry name" value="FGGY_Carb_Kinase"/>
</dbReference>
<dbReference type="EMBL" id="BARS01041051">
    <property type="protein sequence ID" value="GAG41379.1"/>
    <property type="molecule type" value="Genomic_DNA"/>
</dbReference>
<protein>
    <recommendedName>
        <fullName evidence="3">Carbohydrate kinase FGGY C-terminal domain-containing protein</fullName>
    </recommendedName>
</protein>
<dbReference type="Pfam" id="PF02782">
    <property type="entry name" value="FGGY_C"/>
    <property type="match status" value="1"/>
</dbReference>
<dbReference type="GO" id="GO:0016301">
    <property type="term" value="F:kinase activity"/>
    <property type="evidence" value="ECO:0007669"/>
    <property type="project" value="UniProtKB-KW"/>
</dbReference>
<proteinExistence type="predicted"/>
<feature type="non-terminal residue" evidence="4">
    <location>
        <position position="1"/>
    </location>
</feature>
<reference evidence="4" key="1">
    <citation type="journal article" date="2014" name="Front. Microbiol.">
        <title>High frequency of phylogenetically diverse reductive dehalogenase-homologous genes in deep subseafloor sedimentary metagenomes.</title>
        <authorList>
            <person name="Kawai M."/>
            <person name="Futagami T."/>
            <person name="Toyoda A."/>
            <person name="Takaki Y."/>
            <person name="Nishi S."/>
            <person name="Hori S."/>
            <person name="Arai W."/>
            <person name="Tsubouchi T."/>
            <person name="Morono Y."/>
            <person name="Uchiyama I."/>
            <person name="Ito T."/>
            <person name="Fujiyama A."/>
            <person name="Inagaki F."/>
            <person name="Takami H."/>
        </authorList>
    </citation>
    <scope>NUCLEOTIDE SEQUENCE</scope>
    <source>
        <strain evidence="4">Expedition CK06-06</strain>
    </source>
</reference>
<keyword evidence="2" id="KW-0418">Kinase</keyword>
<evidence type="ECO:0000256" key="2">
    <source>
        <dbReference type="ARBA" id="ARBA00022777"/>
    </source>
</evidence>
<dbReference type="PANTHER" id="PTHR43095">
    <property type="entry name" value="SUGAR KINASE"/>
    <property type="match status" value="1"/>
</dbReference>
<evidence type="ECO:0000259" key="3">
    <source>
        <dbReference type="Pfam" id="PF02782"/>
    </source>
</evidence>
<dbReference type="InterPro" id="IPR018485">
    <property type="entry name" value="FGGY_C"/>
</dbReference>
<comment type="caution">
    <text evidence="4">The sequence shown here is derived from an EMBL/GenBank/DDBJ whole genome shotgun (WGS) entry which is preliminary data.</text>
</comment>
<dbReference type="GO" id="GO:0016773">
    <property type="term" value="F:phosphotransferase activity, alcohol group as acceptor"/>
    <property type="evidence" value="ECO:0007669"/>
    <property type="project" value="InterPro"/>
</dbReference>
<dbReference type="AlphaFoldDB" id="X0XDW5"/>
<keyword evidence="1" id="KW-0808">Transferase</keyword>
<gene>
    <name evidence="4" type="ORF">S01H1_62498</name>
</gene>
<feature type="domain" description="Carbohydrate kinase FGGY C-terminal" evidence="3">
    <location>
        <begin position="21"/>
        <end position="148"/>
    </location>
</feature>
<dbReference type="PANTHER" id="PTHR43095:SF5">
    <property type="entry name" value="XYLULOSE KINASE"/>
    <property type="match status" value="1"/>
</dbReference>
<accession>X0XDW5</accession>
<evidence type="ECO:0000256" key="1">
    <source>
        <dbReference type="ARBA" id="ARBA00022679"/>
    </source>
</evidence>
<dbReference type="PROSITE" id="PS00445">
    <property type="entry name" value="FGGY_KINASES_2"/>
    <property type="match status" value="1"/>
</dbReference>
<dbReference type="GO" id="GO:0005975">
    <property type="term" value="P:carbohydrate metabolic process"/>
    <property type="evidence" value="ECO:0007669"/>
    <property type="project" value="InterPro"/>
</dbReference>
<evidence type="ECO:0000313" key="4">
    <source>
        <dbReference type="EMBL" id="GAG41379.1"/>
    </source>
</evidence>